<dbReference type="Pfam" id="PF14559">
    <property type="entry name" value="TPR_19"/>
    <property type="match status" value="3"/>
</dbReference>
<evidence type="ECO:0000256" key="1">
    <source>
        <dbReference type="PROSITE-ProRule" id="PRU00339"/>
    </source>
</evidence>
<feature type="repeat" description="TPR" evidence="1">
    <location>
        <begin position="67"/>
        <end position="100"/>
    </location>
</feature>
<name>A0A7T5VBA3_9BACT</name>
<dbReference type="SMART" id="SM00028">
    <property type="entry name" value="TPR"/>
    <property type="match status" value="16"/>
</dbReference>
<protein>
    <submittedName>
        <fullName evidence="2">Tetratricopeptide repeat protein</fullName>
    </submittedName>
</protein>
<dbReference type="PROSITE" id="PS50293">
    <property type="entry name" value="TPR_REGION"/>
    <property type="match status" value="1"/>
</dbReference>
<dbReference type="AlphaFoldDB" id="A0A7T5VBA3"/>
<dbReference type="Pfam" id="PF13181">
    <property type="entry name" value="TPR_8"/>
    <property type="match status" value="1"/>
</dbReference>
<feature type="repeat" description="TPR" evidence="1">
    <location>
        <begin position="237"/>
        <end position="270"/>
    </location>
</feature>
<dbReference type="PROSITE" id="PS51257">
    <property type="entry name" value="PROKAR_LIPOPROTEIN"/>
    <property type="match status" value="1"/>
</dbReference>
<dbReference type="PROSITE" id="PS50005">
    <property type="entry name" value="TPR"/>
    <property type="match status" value="7"/>
</dbReference>
<proteinExistence type="predicted"/>
<dbReference type="Pfam" id="PF13414">
    <property type="entry name" value="TPR_11"/>
    <property type="match status" value="1"/>
</dbReference>
<evidence type="ECO:0000313" key="3">
    <source>
        <dbReference type="Proteomes" id="UP000596092"/>
    </source>
</evidence>
<dbReference type="Gene3D" id="1.25.40.10">
    <property type="entry name" value="Tetratricopeptide repeat domain"/>
    <property type="match status" value="4"/>
</dbReference>
<dbReference type="InterPro" id="IPR019734">
    <property type="entry name" value="TPR_rpt"/>
</dbReference>
<dbReference type="Proteomes" id="UP000596092">
    <property type="component" value="Chromosome"/>
</dbReference>
<feature type="repeat" description="TPR" evidence="1">
    <location>
        <begin position="169"/>
        <end position="202"/>
    </location>
</feature>
<reference evidence="2 3" key="1">
    <citation type="submission" date="2020-05" db="EMBL/GenBank/DDBJ databases">
        <title>Complete genome of Desulfobulbus oligotrophicus.</title>
        <authorList>
            <person name="Podar M."/>
        </authorList>
    </citation>
    <scope>NUCLEOTIDE SEQUENCE [LARGE SCALE GENOMIC DNA]</scope>
    <source>
        <strain evidence="2 3">Prop6</strain>
    </source>
</reference>
<sequence>MHLFFRPVVVYACSCFLVVSVLFGCSSDPAQKKVTHLKKAMVYLEDSKEQEAIIELRNAVQIDPKYAEARYQLGLLYLNRGEPNLAFEELQQAASLDPANFDAKIKTAELYLLADQKEASRKLLNEILAKDADNKDALALLANVELFEGNHEAALAGIDRALAKTPEDDRLWGVKGRVLSAMQRFPEAEQAFLKALELDRNEATNYSLLASFYIERQQPYKAREILEKMAGAFPDSPQPYLQMASIDLAHNNVAAAEQHLQQAVQADPKNSRLKLSLAEFYTRQHKPDQAEQQYKEAIDTAEVKEDVQAQLADFYFDHGRFEEARHLMGQILAKQEKNAGANLVQAKFYTREDKNPEALSIINGLIRDYPKWDKPYLVKAVAHSNQMDRRQAKEALLEAIKLNPGFARARSLLAALSLQEGEFETAKKEAATALKINPNDFRSALTLAESMFATRDYGTAEKMFVDLHNKLPENVDVLGGLGLTYLAMGQHEKAKQTFTKLLTIQPDNAKGLTFLLQIAQTEGAKQEDLLKMAQAQIAKAPQSGGLQILLGNLYLSADQPEKALAAYQKAQELDPENPLSYTMSAMVLAKQGKTDQAIAEYKDLLRKHPRSVNAHMGLGSLYEQTAEHGLARETYAHILTIKPDFAPAANNLAWLIAESENPDLGEALRLAMLAKQQQPDDAYIIDTLGWVHYKRGSYTLARNEFAQAVQKQDDLPVLRYHLALALYGEGKKQEAIQELTQALTQKNAFEERDEAAAVLKKWQDEQ</sequence>
<organism evidence="2 3">
    <name type="scientific">Desulfobulbus oligotrophicus</name>
    <dbReference type="NCBI Taxonomy" id="1909699"/>
    <lineage>
        <taxon>Bacteria</taxon>
        <taxon>Pseudomonadati</taxon>
        <taxon>Thermodesulfobacteriota</taxon>
        <taxon>Desulfobulbia</taxon>
        <taxon>Desulfobulbales</taxon>
        <taxon>Desulfobulbaceae</taxon>
        <taxon>Desulfobulbus</taxon>
    </lineage>
</organism>
<dbReference type="InterPro" id="IPR011990">
    <property type="entry name" value="TPR-like_helical_dom_sf"/>
</dbReference>
<accession>A0A7T5VBA3</accession>
<dbReference type="RefSeq" id="WP_199263558.1">
    <property type="nucleotide sequence ID" value="NZ_CP054140.1"/>
</dbReference>
<feature type="repeat" description="TPR" evidence="1">
    <location>
        <begin position="612"/>
        <end position="645"/>
    </location>
</feature>
<dbReference type="PANTHER" id="PTHR12558">
    <property type="entry name" value="CELL DIVISION CYCLE 16,23,27"/>
    <property type="match status" value="1"/>
</dbReference>
<keyword evidence="1" id="KW-0802">TPR repeat</keyword>
<keyword evidence="3" id="KW-1185">Reference proteome</keyword>
<dbReference type="PANTHER" id="PTHR12558:SF13">
    <property type="entry name" value="CELL DIVISION CYCLE PROTEIN 27 HOMOLOG"/>
    <property type="match status" value="1"/>
</dbReference>
<evidence type="ECO:0000313" key="2">
    <source>
        <dbReference type="EMBL" id="QQG64725.1"/>
    </source>
</evidence>
<gene>
    <name evidence="2" type="ORF">HP555_02015</name>
</gene>
<feature type="repeat" description="TPR" evidence="1">
    <location>
        <begin position="407"/>
        <end position="440"/>
    </location>
</feature>
<dbReference type="SUPFAM" id="SSF48452">
    <property type="entry name" value="TPR-like"/>
    <property type="match status" value="3"/>
</dbReference>
<dbReference type="EMBL" id="CP054140">
    <property type="protein sequence ID" value="QQG64725.1"/>
    <property type="molecule type" value="Genomic_DNA"/>
</dbReference>
<feature type="repeat" description="TPR" evidence="1">
    <location>
        <begin position="544"/>
        <end position="577"/>
    </location>
</feature>
<feature type="repeat" description="TPR" evidence="1">
    <location>
        <begin position="475"/>
        <end position="508"/>
    </location>
</feature>
<dbReference type="KEGG" id="dog:HP555_02015"/>
<dbReference type="Pfam" id="PF13432">
    <property type="entry name" value="TPR_16"/>
    <property type="match status" value="4"/>
</dbReference>
<dbReference type="Pfam" id="PF00515">
    <property type="entry name" value="TPR_1"/>
    <property type="match status" value="1"/>
</dbReference>